<organism evidence="1 2">
    <name type="scientific">Fulvivirga kasyanovii</name>
    <dbReference type="NCBI Taxonomy" id="396812"/>
    <lineage>
        <taxon>Bacteria</taxon>
        <taxon>Pseudomonadati</taxon>
        <taxon>Bacteroidota</taxon>
        <taxon>Cytophagia</taxon>
        <taxon>Cytophagales</taxon>
        <taxon>Fulvivirgaceae</taxon>
        <taxon>Fulvivirga</taxon>
    </lineage>
</organism>
<dbReference type="GO" id="GO:0032259">
    <property type="term" value="P:methylation"/>
    <property type="evidence" value="ECO:0007669"/>
    <property type="project" value="UniProtKB-KW"/>
</dbReference>
<dbReference type="SUPFAM" id="SSF53335">
    <property type="entry name" value="S-adenosyl-L-methionine-dependent methyltransferases"/>
    <property type="match status" value="1"/>
</dbReference>
<feature type="non-terminal residue" evidence="1">
    <location>
        <position position="220"/>
    </location>
</feature>
<dbReference type="Proteomes" id="UP000798808">
    <property type="component" value="Unassembled WGS sequence"/>
</dbReference>
<comment type="caution">
    <text evidence="1">The sequence shown here is derived from an EMBL/GenBank/DDBJ whole genome shotgun (WGS) entry which is preliminary data.</text>
</comment>
<dbReference type="Pfam" id="PF13489">
    <property type="entry name" value="Methyltransf_23"/>
    <property type="match status" value="1"/>
</dbReference>
<reference evidence="1 2" key="1">
    <citation type="submission" date="2019-02" db="EMBL/GenBank/DDBJ databases">
        <authorList>
            <person name="Goldberg S.R."/>
            <person name="Haltli B.A."/>
            <person name="Correa H."/>
            <person name="Russell K.G."/>
        </authorList>
    </citation>
    <scope>NUCLEOTIDE SEQUENCE [LARGE SCALE GENOMIC DNA]</scope>
    <source>
        <strain evidence="1 2">JCM 16186</strain>
    </source>
</reference>
<keyword evidence="1" id="KW-0489">Methyltransferase</keyword>
<sequence length="220" mass="25120">MLETLNTCPLCDSGHFNNYLTCKDYTVSGEEFNLVTCTNCSFTFTNPRPKAEDLSQYYQSQDYISHSNKSNSPVNIIYKIARNFTLKKKVALINSLNKKGSMLDIGCGTGHFISACKEDGWAINGVEPDENARKMATDKTAINISADIKDVEQTEFDVITMWHVLEHIPNLNDFMQILAHKLKETGKLIVAVPNYKSHDAQYYKQYWAAYDVPRHLYHFD</sequence>
<proteinExistence type="predicted"/>
<evidence type="ECO:0000313" key="1">
    <source>
        <dbReference type="EMBL" id="MTI26858.1"/>
    </source>
</evidence>
<dbReference type="PANTHER" id="PTHR43861:SF6">
    <property type="entry name" value="METHYLTRANSFERASE TYPE 11"/>
    <property type="match status" value="1"/>
</dbReference>
<dbReference type="Gene3D" id="3.40.50.150">
    <property type="entry name" value="Vaccinia Virus protein VP39"/>
    <property type="match status" value="1"/>
</dbReference>
<keyword evidence="1" id="KW-0808">Transferase</keyword>
<dbReference type="EMBL" id="SMLW01000601">
    <property type="protein sequence ID" value="MTI26858.1"/>
    <property type="molecule type" value="Genomic_DNA"/>
</dbReference>
<name>A0ABW9RRS2_9BACT</name>
<dbReference type="InterPro" id="IPR029063">
    <property type="entry name" value="SAM-dependent_MTases_sf"/>
</dbReference>
<gene>
    <name evidence="1" type="ORF">E1163_18020</name>
</gene>
<dbReference type="CDD" id="cd02440">
    <property type="entry name" value="AdoMet_MTases"/>
    <property type="match status" value="1"/>
</dbReference>
<accession>A0ABW9RRS2</accession>
<dbReference type="RefSeq" id="WP_155173866.1">
    <property type="nucleotide sequence ID" value="NZ_SMLW01000601.1"/>
</dbReference>
<dbReference type="PANTHER" id="PTHR43861">
    <property type="entry name" value="TRANS-ACONITATE 2-METHYLTRANSFERASE-RELATED"/>
    <property type="match status" value="1"/>
</dbReference>
<protein>
    <submittedName>
        <fullName evidence="1">Class I SAM-dependent methyltransferase</fullName>
    </submittedName>
</protein>
<dbReference type="GO" id="GO:0008168">
    <property type="term" value="F:methyltransferase activity"/>
    <property type="evidence" value="ECO:0007669"/>
    <property type="project" value="UniProtKB-KW"/>
</dbReference>
<keyword evidence="2" id="KW-1185">Reference proteome</keyword>
<evidence type="ECO:0000313" key="2">
    <source>
        <dbReference type="Proteomes" id="UP000798808"/>
    </source>
</evidence>